<accession>A0ABM1PIL7</accession>
<organism evidence="2 3">
    <name type="scientific">Drosophila arizonae</name>
    <name type="common">Fruit fly</name>
    <dbReference type="NCBI Taxonomy" id="7263"/>
    <lineage>
        <taxon>Eukaryota</taxon>
        <taxon>Metazoa</taxon>
        <taxon>Ecdysozoa</taxon>
        <taxon>Arthropoda</taxon>
        <taxon>Hexapoda</taxon>
        <taxon>Insecta</taxon>
        <taxon>Pterygota</taxon>
        <taxon>Neoptera</taxon>
        <taxon>Endopterygota</taxon>
        <taxon>Diptera</taxon>
        <taxon>Brachycera</taxon>
        <taxon>Muscomorpha</taxon>
        <taxon>Ephydroidea</taxon>
        <taxon>Drosophilidae</taxon>
        <taxon>Drosophila</taxon>
    </lineage>
</organism>
<feature type="domain" description="Fanconi anaemia group A protein N-terminal" evidence="1">
    <location>
        <begin position="13"/>
        <end position="370"/>
    </location>
</feature>
<name>A0ABM1PIL7_DROAR</name>
<reference evidence="2" key="1">
    <citation type="journal article" date="1997" name="Nucleic Acids Res.">
        <title>tRNAscan-SE: a program for improved detection of transfer RNA genes in genomic sequence.</title>
        <authorList>
            <person name="Lowe T.M."/>
            <person name="Eddy S.R."/>
        </authorList>
    </citation>
    <scope>NUCLEOTIDE SEQUENCE [LARGE SCALE GENOMIC DNA]</scope>
</reference>
<dbReference type="GeneID" id="108616400"/>
<keyword evidence="2" id="KW-1185">Reference proteome</keyword>
<dbReference type="Proteomes" id="UP000694904">
    <property type="component" value="Chromosome 5"/>
</dbReference>
<gene>
    <name evidence="3" type="primary">LOC108616400</name>
</gene>
<sequence length="381" mass="43512">MNLNVSNSFGFTCRLLRKQCDSAQTSKRAAEDLVDLLKSLNAKEKQLLLSKYFCQLPLSVGSFRVLRQLQKLRILTTTEYICSIENDEQLQLILIEFLQNENELLINLFISAHYDSVNMLRLNNILENALRNLFTALAVNPKISDLSYVEPLCKSLPDDVLLNVCIQMHLNCLLELHVAADISLAFKHLSAWINEGVDELIFIKRLADTLLVRHQEQALSHLFKVSTSTSFKYWKFYIILLQSIASGANTDTASFIKKYLKNRLLHAATLRCQLTLLHLLLTARAAAANTMNIQQNLDNYAKWYKQNIGEMSYVLSTEQFQAVLNMLEDSIHYEQEIDYVEIHAAIAISPGGKLVQSYKTKCKTHLARLKLARKQNDIINC</sequence>
<reference evidence="3" key="3">
    <citation type="submission" date="2025-08" db="UniProtKB">
        <authorList>
            <consortium name="RefSeq"/>
        </authorList>
    </citation>
    <scope>IDENTIFICATION</scope>
    <source>
        <tissue evidence="3">Whole organism</tissue>
    </source>
</reference>
<protein>
    <submittedName>
        <fullName evidence="3">Uncharacterized protein LOC108616400 isoform X1</fullName>
    </submittedName>
</protein>
<dbReference type="InterPro" id="IPR031729">
    <property type="entry name" value="Fanconi_A_N"/>
</dbReference>
<reference evidence="2" key="2">
    <citation type="journal article" date="2016" name="G3 (Bethesda)">
        <title>Genome Evolution in Three Species of Cactophilic Drosophila.</title>
        <authorList>
            <person name="Sanchez-Flores A."/>
            <person name="Penazola F."/>
            <person name="Carpinteyro-Ponce J."/>
            <person name="Nazario-Yepiz N."/>
            <person name="Abreu-Goodger C."/>
            <person name="Machado C.A."/>
            <person name="Markow T.A."/>
        </authorList>
    </citation>
    <scope>NUCLEOTIDE SEQUENCE [LARGE SCALE GENOMIC DNA]</scope>
</reference>
<evidence type="ECO:0000313" key="3">
    <source>
        <dbReference type="RefSeq" id="XP_017867053.1"/>
    </source>
</evidence>
<evidence type="ECO:0000259" key="1">
    <source>
        <dbReference type="Pfam" id="PF15865"/>
    </source>
</evidence>
<proteinExistence type="predicted"/>
<dbReference type="Pfam" id="PF15865">
    <property type="entry name" value="Fanconi_A_N"/>
    <property type="match status" value="1"/>
</dbReference>
<evidence type="ECO:0000313" key="2">
    <source>
        <dbReference type="Proteomes" id="UP000694904"/>
    </source>
</evidence>
<dbReference type="RefSeq" id="XP_017867053.1">
    <property type="nucleotide sequence ID" value="XM_018011564.1"/>
</dbReference>